<evidence type="ECO:0000256" key="4">
    <source>
        <dbReference type="ARBA" id="ARBA00022989"/>
    </source>
</evidence>
<feature type="transmembrane region" description="Helical" evidence="6">
    <location>
        <begin position="188"/>
        <end position="210"/>
    </location>
</feature>
<keyword evidence="8" id="KW-1185">Reference proteome</keyword>
<evidence type="ECO:0000256" key="6">
    <source>
        <dbReference type="SAM" id="Phobius"/>
    </source>
</evidence>
<feature type="transmembrane region" description="Helical" evidence="6">
    <location>
        <begin position="70"/>
        <end position="92"/>
    </location>
</feature>
<dbReference type="InterPro" id="IPR011701">
    <property type="entry name" value="MFS"/>
</dbReference>
<keyword evidence="2" id="KW-1003">Cell membrane</keyword>
<keyword evidence="3 6" id="KW-0812">Transmembrane</keyword>
<evidence type="ECO:0000256" key="3">
    <source>
        <dbReference type="ARBA" id="ARBA00022692"/>
    </source>
</evidence>
<feature type="transmembrane region" description="Helical" evidence="6">
    <location>
        <begin position="6"/>
        <end position="28"/>
    </location>
</feature>
<dbReference type="AlphaFoldDB" id="A0A7S7B0D6"/>
<proteinExistence type="predicted"/>
<dbReference type="GO" id="GO:0022857">
    <property type="term" value="F:transmembrane transporter activity"/>
    <property type="evidence" value="ECO:0007669"/>
    <property type="project" value="InterPro"/>
</dbReference>
<geneLocation type="plasmid" evidence="7 8">
    <name>p3</name>
</geneLocation>
<dbReference type="PANTHER" id="PTHR23513:SF6">
    <property type="entry name" value="MAJOR FACILITATOR SUPERFAMILY ASSOCIATED DOMAIN-CONTAINING PROTEIN"/>
    <property type="match status" value="1"/>
</dbReference>
<dbReference type="PANTHER" id="PTHR23513">
    <property type="entry name" value="INTEGRAL MEMBRANE EFFLUX PROTEIN-RELATED"/>
    <property type="match status" value="1"/>
</dbReference>
<evidence type="ECO:0000256" key="2">
    <source>
        <dbReference type="ARBA" id="ARBA00022475"/>
    </source>
</evidence>
<organism evidence="7 8">
    <name type="scientific">Rothia terrae</name>
    <dbReference type="NCBI Taxonomy" id="396015"/>
    <lineage>
        <taxon>Bacteria</taxon>
        <taxon>Bacillati</taxon>
        <taxon>Actinomycetota</taxon>
        <taxon>Actinomycetes</taxon>
        <taxon>Micrococcales</taxon>
        <taxon>Micrococcaceae</taxon>
        <taxon>Rothia</taxon>
    </lineage>
</organism>
<comment type="subcellular location">
    <subcellularLocation>
        <location evidence="1">Cell membrane</location>
        <topology evidence="1">Multi-pass membrane protein</topology>
    </subcellularLocation>
</comment>
<accession>A0A7S7B0D6</accession>
<keyword evidence="7" id="KW-0614">Plasmid</keyword>
<evidence type="ECO:0000313" key="7">
    <source>
        <dbReference type="EMBL" id="QOW64811.1"/>
    </source>
</evidence>
<keyword evidence="4 6" id="KW-1133">Transmembrane helix</keyword>
<dbReference type="InterPro" id="IPR036259">
    <property type="entry name" value="MFS_trans_sf"/>
</dbReference>
<dbReference type="Proteomes" id="UP000516404">
    <property type="component" value="Plasmid p3"/>
</dbReference>
<protein>
    <submittedName>
        <fullName evidence="7">MFS transporter</fullName>
    </submittedName>
</protein>
<feature type="transmembrane region" description="Helical" evidence="6">
    <location>
        <begin position="281"/>
        <end position="298"/>
    </location>
</feature>
<reference evidence="7 8" key="1">
    <citation type="submission" date="2020-09" db="EMBL/GenBank/DDBJ databases">
        <title>Investigation of environmental microbes.</title>
        <authorList>
            <person name="Ou Y."/>
            <person name="Kang Q."/>
        </authorList>
    </citation>
    <scope>NUCLEOTIDE SEQUENCE [LARGE SCALE GENOMIC DNA]</scope>
    <source>
        <strain evidence="7 8">KJZ-14</strain>
        <plasmid evidence="7 8">p3</plasmid>
    </source>
</reference>
<dbReference type="EMBL" id="CP062962">
    <property type="protein sequence ID" value="QOW64811.1"/>
    <property type="molecule type" value="Genomic_DNA"/>
</dbReference>
<sequence length="312" mass="33829">MSLILFTIATILISVASLYTGISISVLVPYISSGKSRTNLYSHLAVSESSADALGPFLGGLLIGSLGSKSVFVVAVIAAACCLVIFIKFPLLNIKTDRVEAKDNYSDSLLSGFKINFRNTPLRLISIWGFVYNFGQSVFMSFFLIVLIQKSDISAEKYGLLMSAGIVFAVIGSYLPNIFSRLSNLSKITFSIISALALLSYTVMGFSVVFYTTVLIVLLGMILDELFSAASGVYISNYRSNVISHEERAISSAANRSLGMFAVVLGYAAGATLSIFFNYDLILIFVAVAMGLISFSMFHKKIINENITNIED</sequence>
<feature type="transmembrane region" description="Helical" evidence="6">
    <location>
        <begin position="124"/>
        <end position="146"/>
    </location>
</feature>
<dbReference type="SUPFAM" id="SSF103473">
    <property type="entry name" value="MFS general substrate transporter"/>
    <property type="match status" value="1"/>
</dbReference>
<feature type="transmembrane region" description="Helical" evidence="6">
    <location>
        <begin position="158"/>
        <end position="176"/>
    </location>
</feature>
<feature type="transmembrane region" description="Helical" evidence="6">
    <location>
        <begin position="216"/>
        <end position="236"/>
    </location>
</feature>
<dbReference type="Pfam" id="PF07690">
    <property type="entry name" value="MFS_1"/>
    <property type="match status" value="1"/>
</dbReference>
<keyword evidence="5 6" id="KW-0472">Membrane</keyword>
<dbReference type="KEGG" id="rter:IDM49_12110"/>
<name>A0A7S7B0D6_9MICC</name>
<dbReference type="Gene3D" id="1.20.1250.20">
    <property type="entry name" value="MFS general substrate transporter like domains"/>
    <property type="match status" value="1"/>
</dbReference>
<feature type="transmembrane region" description="Helical" evidence="6">
    <location>
        <begin position="257"/>
        <end position="275"/>
    </location>
</feature>
<dbReference type="GO" id="GO:0005886">
    <property type="term" value="C:plasma membrane"/>
    <property type="evidence" value="ECO:0007669"/>
    <property type="project" value="UniProtKB-SubCell"/>
</dbReference>
<evidence type="ECO:0000256" key="5">
    <source>
        <dbReference type="ARBA" id="ARBA00023136"/>
    </source>
</evidence>
<evidence type="ECO:0000313" key="8">
    <source>
        <dbReference type="Proteomes" id="UP000516404"/>
    </source>
</evidence>
<gene>
    <name evidence="7" type="ORF">IDM49_12110</name>
</gene>
<evidence type="ECO:0000256" key="1">
    <source>
        <dbReference type="ARBA" id="ARBA00004651"/>
    </source>
</evidence>